<gene>
    <name evidence="1" type="ORF">S03H2_37715</name>
</gene>
<proteinExistence type="predicted"/>
<sequence>TGADPSVVQKMVTTFRKLCSLADFGEINTDKKTIVKESGGEGEKSRYSIPIAMNIQIVIPADATANQYDKIFSSIKKNFGNNSK</sequence>
<organism evidence="1">
    <name type="scientific">marine sediment metagenome</name>
    <dbReference type="NCBI Taxonomy" id="412755"/>
    <lineage>
        <taxon>unclassified sequences</taxon>
        <taxon>metagenomes</taxon>
        <taxon>ecological metagenomes</taxon>
    </lineage>
</organism>
<name>X1H9V4_9ZZZZ</name>
<evidence type="ECO:0000313" key="1">
    <source>
        <dbReference type="EMBL" id="GAH50629.1"/>
    </source>
</evidence>
<dbReference type="AlphaFoldDB" id="X1H9V4"/>
<comment type="caution">
    <text evidence="1">The sequence shown here is derived from an EMBL/GenBank/DDBJ whole genome shotgun (WGS) entry which is preliminary data.</text>
</comment>
<reference evidence="1" key="1">
    <citation type="journal article" date="2014" name="Front. Microbiol.">
        <title>High frequency of phylogenetically diverse reductive dehalogenase-homologous genes in deep subseafloor sedimentary metagenomes.</title>
        <authorList>
            <person name="Kawai M."/>
            <person name="Futagami T."/>
            <person name="Toyoda A."/>
            <person name="Takaki Y."/>
            <person name="Nishi S."/>
            <person name="Hori S."/>
            <person name="Arai W."/>
            <person name="Tsubouchi T."/>
            <person name="Morono Y."/>
            <person name="Uchiyama I."/>
            <person name="Ito T."/>
            <person name="Fujiyama A."/>
            <person name="Inagaki F."/>
            <person name="Takami H."/>
        </authorList>
    </citation>
    <scope>NUCLEOTIDE SEQUENCE</scope>
    <source>
        <strain evidence="1">Expedition CK06-06</strain>
    </source>
</reference>
<accession>X1H9V4</accession>
<protein>
    <submittedName>
        <fullName evidence="1">Uncharacterized protein</fullName>
    </submittedName>
</protein>
<feature type="non-terminal residue" evidence="1">
    <location>
        <position position="1"/>
    </location>
</feature>
<dbReference type="EMBL" id="BARU01023221">
    <property type="protein sequence ID" value="GAH50629.1"/>
    <property type="molecule type" value="Genomic_DNA"/>
</dbReference>